<protein>
    <submittedName>
        <fullName evidence="2">Uncharacterized protein</fullName>
    </submittedName>
</protein>
<feature type="region of interest" description="Disordered" evidence="1">
    <location>
        <begin position="25"/>
        <end position="49"/>
    </location>
</feature>
<accession>A0A814MVB2</accession>
<dbReference type="AlphaFoldDB" id="A0A814MVB2"/>
<reference evidence="2" key="1">
    <citation type="submission" date="2021-02" db="EMBL/GenBank/DDBJ databases">
        <authorList>
            <person name="Nowell W R."/>
        </authorList>
    </citation>
    <scope>NUCLEOTIDE SEQUENCE</scope>
</reference>
<evidence type="ECO:0000313" key="2">
    <source>
        <dbReference type="EMBL" id="CAF1083905.1"/>
    </source>
</evidence>
<sequence length="345" mass="39570">MNPLTTTTCSPVMVDQIFRSLLQNNPRSDNVRMTTSETRPPLTSPPMKNSIRFIENDQNNRREKYDGYRWRLVCTWNMYDCTNLAGTRQLCGKHNALQRHKEIPKRKRPPLITTISLPVGNRLGSPYNQKNMLHRKENPAYSDDDDIQIIEEFCKKPATRHSMSTHVKLETADFNVFSVDHVDEADTRLNVKPEPMTSSAHCPSSSTDIEYLSSTTRSNGLNISELIAKNIPPLTDFEEEYIASRLMEKFATTCPMLDAQLFLQDEAVNVVKKNYRLKMDTVAPEYFYDFLLRHPRVALHFNNWFLTCKAVPPTTGCPIDTKVWTLSMIVRGALAADRIIDEHDG</sequence>
<feature type="compositionally biased region" description="Polar residues" evidence="1">
    <location>
        <begin position="25"/>
        <end position="38"/>
    </location>
</feature>
<proteinExistence type="predicted"/>
<evidence type="ECO:0000256" key="1">
    <source>
        <dbReference type="SAM" id="MobiDB-lite"/>
    </source>
</evidence>
<organism evidence="2 3">
    <name type="scientific">Adineta ricciae</name>
    <name type="common">Rotifer</name>
    <dbReference type="NCBI Taxonomy" id="249248"/>
    <lineage>
        <taxon>Eukaryota</taxon>
        <taxon>Metazoa</taxon>
        <taxon>Spiralia</taxon>
        <taxon>Gnathifera</taxon>
        <taxon>Rotifera</taxon>
        <taxon>Eurotatoria</taxon>
        <taxon>Bdelloidea</taxon>
        <taxon>Adinetida</taxon>
        <taxon>Adinetidae</taxon>
        <taxon>Adineta</taxon>
    </lineage>
</organism>
<comment type="caution">
    <text evidence="2">The sequence shown here is derived from an EMBL/GenBank/DDBJ whole genome shotgun (WGS) entry which is preliminary data.</text>
</comment>
<name>A0A814MVB2_ADIRI</name>
<dbReference type="EMBL" id="CAJNOR010001140">
    <property type="protein sequence ID" value="CAF1083905.1"/>
    <property type="molecule type" value="Genomic_DNA"/>
</dbReference>
<gene>
    <name evidence="2" type="ORF">XAT740_LOCUS17470</name>
</gene>
<dbReference type="Proteomes" id="UP000663828">
    <property type="component" value="Unassembled WGS sequence"/>
</dbReference>
<keyword evidence="3" id="KW-1185">Reference proteome</keyword>
<evidence type="ECO:0000313" key="3">
    <source>
        <dbReference type="Proteomes" id="UP000663828"/>
    </source>
</evidence>